<proteinExistence type="inferred from homology"/>
<dbReference type="CDD" id="cd03172">
    <property type="entry name" value="SORL_classII"/>
    <property type="match status" value="1"/>
</dbReference>
<dbReference type="PANTHER" id="PTHR36541">
    <property type="entry name" value="SUPEROXIDE REDUCTASE-RELATED"/>
    <property type="match status" value="1"/>
</dbReference>
<reference evidence="8" key="1">
    <citation type="submission" date="2007-10" db="EMBL/GenBank/DDBJ databases">
        <title>Complete genome of Alkaliphilus oremlandii OhILAs.</title>
        <authorList>
            <person name="Copeland A."/>
            <person name="Lucas S."/>
            <person name="Lapidus A."/>
            <person name="Barry K."/>
            <person name="Detter J.C."/>
            <person name="Glavina del Rio T."/>
            <person name="Hammon N."/>
            <person name="Israni S."/>
            <person name="Dalin E."/>
            <person name="Tice H."/>
            <person name="Pitluck S."/>
            <person name="Chain P."/>
            <person name="Malfatti S."/>
            <person name="Shin M."/>
            <person name="Vergez L."/>
            <person name="Schmutz J."/>
            <person name="Larimer F."/>
            <person name="Land M."/>
            <person name="Hauser L."/>
            <person name="Kyrpides N."/>
            <person name="Mikhailova N."/>
            <person name="Stolz J.F."/>
            <person name="Dawson A."/>
            <person name="Fisher E."/>
            <person name="Crable B."/>
            <person name="Perera E."/>
            <person name="Lisak J."/>
            <person name="Ranganathan M."/>
            <person name="Basu P."/>
            <person name="Richardson P."/>
        </authorList>
    </citation>
    <scope>NUCLEOTIDE SEQUENCE [LARGE SCALE GENOMIC DNA]</scope>
    <source>
        <strain evidence="8">OhILAs</strain>
    </source>
</reference>
<dbReference type="OrthoDB" id="9814936at2"/>
<protein>
    <submittedName>
        <fullName evidence="7">Desulfoferrodoxin ferrous iron-binding region</fullName>
    </submittedName>
</protein>
<keyword evidence="2" id="KW-0813">Transport</keyword>
<evidence type="ECO:0000256" key="5">
    <source>
        <dbReference type="ARBA" id="ARBA00023004"/>
    </source>
</evidence>
<dbReference type="KEGG" id="aoe:Clos_0239"/>
<name>A8MKY5_ALKOO</name>
<dbReference type="NCBIfam" id="TIGR00332">
    <property type="entry name" value="neela_ferrous"/>
    <property type="match status" value="1"/>
</dbReference>
<dbReference type="PANTHER" id="PTHR36541:SF1">
    <property type="entry name" value="SUPEROXIDE REDUCTASE-RELATED"/>
    <property type="match status" value="1"/>
</dbReference>
<dbReference type="STRING" id="350688.Clos_0239"/>
<accession>A8MKY5</accession>
<keyword evidence="8" id="KW-1185">Reference proteome</keyword>
<evidence type="ECO:0000259" key="6">
    <source>
        <dbReference type="Pfam" id="PF01880"/>
    </source>
</evidence>
<dbReference type="RefSeq" id="WP_012158117.1">
    <property type="nucleotide sequence ID" value="NC_009922.1"/>
</dbReference>
<dbReference type="SUPFAM" id="SSF49367">
    <property type="entry name" value="Superoxide reductase-like"/>
    <property type="match status" value="1"/>
</dbReference>
<keyword evidence="4" id="KW-0249">Electron transport</keyword>
<dbReference type="Pfam" id="PF01880">
    <property type="entry name" value="Desulfoferrodox"/>
    <property type="match status" value="1"/>
</dbReference>
<keyword evidence="5" id="KW-0408">Iron</keyword>
<evidence type="ECO:0000313" key="7">
    <source>
        <dbReference type="EMBL" id="ABW17802.1"/>
    </source>
</evidence>
<dbReference type="InterPro" id="IPR002742">
    <property type="entry name" value="Desulfoferrodoxin_Fe-bd_dom"/>
</dbReference>
<keyword evidence="3" id="KW-0479">Metal-binding</keyword>
<dbReference type="Gene3D" id="2.60.40.730">
    <property type="entry name" value="SOR catalytic domain"/>
    <property type="match status" value="1"/>
</dbReference>
<evidence type="ECO:0000256" key="1">
    <source>
        <dbReference type="ARBA" id="ARBA00005941"/>
    </source>
</evidence>
<dbReference type="GO" id="GO:0016491">
    <property type="term" value="F:oxidoreductase activity"/>
    <property type="evidence" value="ECO:0007669"/>
    <property type="project" value="InterPro"/>
</dbReference>
<dbReference type="InterPro" id="IPR036073">
    <property type="entry name" value="Desulfoferrodoxin_Fe-bd_dom_sf"/>
</dbReference>
<gene>
    <name evidence="7" type="ordered locus">Clos_0239</name>
</gene>
<dbReference type="EMBL" id="CP000853">
    <property type="protein sequence ID" value="ABW17802.1"/>
    <property type="molecule type" value="Genomic_DNA"/>
</dbReference>
<evidence type="ECO:0000256" key="4">
    <source>
        <dbReference type="ARBA" id="ARBA00022982"/>
    </source>
</evidence>
<dbReference type="Proteomes" id="UP000000269">
    <property type="component" value="Chromosome"/>
</dbReference>
<dbReference type="HOGENOM" id="CLU_118960_2_1_9"/>
<dbReference type="InterPro" id="IPR051233">
    <property type="entry name" value="Desulfoferrodoxin_SOR"/>
</dbReference>
<organism evidence="7 8">
    <name type="scientific">Alkaliphilus oremlandii (strain OhILAs)</name>
    <name type="common">Clostridium oremlandii (strain OhILAs)</name>
    <dbReference type="NCBI Taxonomy" id="350688"/>
    <lineage>
        <taxon>Bacteria</taxon>
        <taxon>Bacillati</taxon>
        <taxon>Bacillota</taxon>
        <taxon>Clostridia</taxon>
        <taxon>Peptostreptococcales</taxon>
        <taxon>Natronincolaceae</taxon>
        <taxon>Alkaliphilus</taxon>
    </lineage>
</organism>
<sequence length="124" mass="13723">MKTLGQLLQTGDWKGEKHVPVIHAPEKVKAGEVFEIKVSVGDAIGHPNTLEHYIAWFKVFFHADGGKFPVEIANFDFKAHGEDGNFTEPAGVARIKLDKSGTIHAVSYCNIHGLWENSQEIVVE</sequence>
<evidence type="ECO:0000313" key="8">
    <source>
        <dbReference type="Proteomes" id="UP000000269"/>
    </source>
</evidence>
<evidence type="ECO:0000256" key="3">
    <source>
        <dbReference type="ARBA" id="ARBA00022723"/>
    </source>
</evidence>
<feature type="domain" description="Desulfoferrodoxin ferrous iron-binding" evidence="6">
    <location>
        <begin position="11"/>
        <end position="117"/>
    </location>
</feature>
<dbReference type="GO" id="GO:0005506">
    <property type="term" value="F:iron ion binding"/>
    <property type="evidence" value="ECO:0007669"/>
    <property type="project" value="InterPro"/>
</dbReference>
<evidence type="ECO:0000256" key="2">
    <source>
        <dbReference type="ARBA" id="ARBA00022448"/>
    </source>
</evidence>
<dbReference type="AlphaFoldDB" id="A8MKY5"/>
<dbReference type="eggNOG" id="COG2033">
    <property type="taxonomic scope" value="Bacteria"/>
</dbReference>
<comment type="similarity">
    <text evidence="1">Belongs to the desulfoferrodoxin family.</text>
</comment>